<evidence type="ECO:0000313" key="1">
    <source>
        <dbReference type="Proteomes" id="UP000887580"/>
    </source>
</evidence>
<dbReference type="WBParaSite" id="PS1159_v2.g18605.t1">
    <property type="protein sequence ID" value="PS1159_v2.g18605.t1"/>
    <property type="gene ID" value="PS1159_v2.g18605"/>
</dbReference>
<name>A0AC35FL64_9BILA</name>
<proteinExistence type="predicted"/>
<sequence>MSSKEEKKPDAPISSPKQSQQDSSKSSSTETSKTSSTTTTSSSSSKSTSSTQGSSTTSSTQESSSTATNPLPNLYDRFVSSFEKALSQVENEDKKPEGGLNSFSLEGIAEYIQKYQPKNVIFLVGAGISTSAGIPDFRTPGTGLYDNIQKYNLSSPEEIFSIQLFRRDPVPFFDLAKNLFMTDVKPTPAHYFMRLMVEKGHVRRIYTQNIDILEYLSGTPADKIVTAHGSHYTSTCQKCKQTYDQEWFANHLRFGKELVAHCDKCKTGVVKPDIVFFGESLPKRFHQHVTQDFEKCDLLIIMGTSLVVYPVAGLIDEVKPHVPRLLINLEPVGKGVLRYNNKASNKRDVFYEGSADDGVKKLADLLGWMPELDQMIQHEWKKLDEEFAEIKKKIETKKE</sequence>
<reference evidence="2" key="1">
    <citation type="submission" date="2022-11" db="UniProtKB">
        <authorList>
            <consortium name="WormBaseParasite"/>
        </authorList>
    </citation>
    <scope>IDENTIFICATION</scope>
</reference>
<organism evidence="1 2">
    <name type="scientific">Panagrolaimus sp. PS1159</name>
    <dbReference type="NCBI Taxonomy" id="55785"/>
    <lineage>
        <taxon>Eukaryota</taxon>
        <taxon>Metazoa</taxon>
        <taxon>Ecdysozoa</taxon>
        <taxon>Nematoda</taxon>
        <taxon>Chromadorea</taxon>
        <taxon>Rhabditida</taxon>
        <taxon>Tylenchina</taxon>
        <taxon>Panagrolaimomorpha</taxon>
        <taxon>Panagrolaimoidea</taxon>
        <taxon>Panagrolaimidae</taxon>
        <taxon>Panagrolaimus</taxon>
    </lineage>
</organism>
<protein>
    <submittedName>
        <fullName evidence="2">Deacetylase sirtuin-type domain-containing protein</fullName>
    </submittedName>
</protein>
<dbReference type="Proteomes" id="UP000887580">
    <property type="component" value="Unplaced"/>
</dbReference>
<evidence type="ECO:0000313" key="2">
    <source>
        <dbReference type="WBParaSite" id="PS1159_v2.g18605.t1"/>
    </source>
</evidence>
<accession>A0AC35FL64</accession>